<dbReference type="InterPro" id="IPR001633">
    <property type="entry name" value="EAL_dom"/>
</dbReference>
<dbReference type="SMART" id="SM00052">
    <property type="entry name" value="EAL"/>
    <property type="match status" value="1"/>
</dbReference>
<dbReference type="PANTHER" id="PTHR33121:SF79">
    <property type="entry name" value="CYCLIC DI-GMP PHOSPHODIESTERASE PDED-RELATED"/>
    <property type="match status" value="1"/>
</dbReference>
<evidence type="ECO:0000313" key="2">
    <source>
        <dbReference type="EMBL" id="MBF4177967.1"/>
    </source>
</evidence>
<comment type="caution">
    <text evidence="2">The sequence shown here is derived from an EMBL/GenBank/DDBJ whole genome shotgun (WGS) entry which is preliminary data.</text>
</comment>
<accession>A0ABD4K8U5</accession>
<proteinExistence type="predicted"/>
<dbReference type="SUPFAM" id="SSF141868">
    <property type="entry name" value="EAL domain-like"/>
    <property type="match status" value="1"/>
</dbReference>
<dbReference type="PANTHER" id="PTHR33121">
    <property type="entry name" value="CYCLIC DI-GMP PHOSPHODIESTERASE PDEF"/>
    <property type="match status" value="1"/>
</dbReference>
<gene>
    <name evidence="2" type="ORF">ISP11_08810</name>
</gene>
<reference evidence="2 3" key="1">
    <citation type="submission" date="2020-11" db="EMBL/GenBank/DDBJ databases">
        <title>Identification of Lelliottia nimipressuralis from Wound Infection by Whole Genome-Based Bacterial Identification.</title>
        <authorList>
            <person name="Navarathna D.H."/>
            <person name="Choi H."/>
            <person name="Jinadatha C."/>
            <person name="Chatterjee P."/>
            <person name="Hwang M."/>
        </authorList>
    </citation>
    <scope>NUCLEOTIDE SEQUENCE [LARGE SCALE GENOMIC DNA]</scope>
    <source>
        <strain evidence="2 3">DN2020</strain>
    </source>
</reference>
<dbReference type="InterPro" id="IPR050706">
    <property type="entry name" value="Cyclic-di-GMP_PDE-like"/>
</dbReference>
<organism evidence="2 3">
    <name type="scientific">Lelliottia nimipressuralis</name>
    <dbReference type="NCBI Taxonomy" id="69220"/>
    <lineage>
        <taxon>Bacteria</taxon>
        <taxon>Pseudomonadati</taxon>
        <taxon>Pseudomonadota</taxon>
        <taxon>Gammaproteobacteria</taxon>
        <taxon>Enterobacterales</taxon>
        <taxon>Enterobacteriaceae</taxon>
        <taxon>Lelliottia</taxon>
    </lineage>
</organism>
<dbReference type="CDD" id="cd01948">
    <property type="entry name" value="EAL"/>
    <property type="match status" value="1"/>
</dbReference>
<feature type="domain" description="EAL" evidence="1">
    <location>
        <begin position="7"/>
        <end position="258"/>
    </location>
</feature>
<evidence type="ECO:0000313" key="3">
    <source>
        <dbReference type="Proteomes" id="UP000628560"/>
    </source>
</evidence>
<name>A0ABD4K8U5_9ENTR</name>
<dbReference type="Pfam" id="PF00563">
    <property type="entry name" value="EAL"/>
    <property type="match status" value="1"/>
</dbReference>
<dbReference type="InterPro" id="IPR035919">
    <property type="entry name" value="EAL_sf"/>
</dbReference>
<dbReference type="AlphaFoldDB" id="A0ABD4K8U5"/>
<dbReference type="Proteomes" id="UP000628560">
    <property type="component" value="Unassembled WGS sequence"/>
</dbReference>
<dbReference type="Gene3D" id="3.20.20.450">
    <property type="entry name" value="EAL domain"/>
    <property type="match status" value="1"/>
</dbReference>
<evidence type="ECO:0000259" key="1">
    <source>
        <dbReference type="PROSITE" id="PS50883"/>
    </source>
</evidence>
<dbReference type="PROSITE" id="PS50883">
    <property type="entry name" value="EAL"/>
    <property type="match status" value="1"/>
</dbReference>
<protein>
    <submittedName>
        <fullName evidence="2">EAL domain-containing protein</fullName>
    </submittedName>
</protein>
<dbReference type="EMBL" id="JADIXP010000004">
    <property type="protein sequence ID" value="MBF4177967.1"/>
    <property type="molecule type" value="Genomic_DNA"/>
</dbReference>
<sequence length="258" mass="28065">MMNIPESSLNSVDLYCALMMGEIVPYYQPVIDARTQTLHGLEVLMRWALADVDATPVALISAFEENGLLSEMTQHLLRQVADDINELDALLPEGLHLSFNASPAQVEKPGFVFDTLSFLAALPLEKYRLVVEVTEAQPLANTPEVAGTILKLQLADVAVYFDDFGTGCANLNCIEQFNVDGLKIDRLFVEGLSQGKCSATIISLIAGLAQSQNLALIAEGVETPRQSQALCEMGIQIQQGYLFSNALSKAQLQQYLAA</sequence>